<dbReference type="Gene3D" id="1.25.10.90">
    <property type="match status" value="1"/>
</dbReference>
<dbReference type="PANTHER" id="PTHR34070:SF1">
    <property type="entry name" value="DNA ALKYLATION REPAIR PROTEIN"/>
    <property type="match status" value="1"/>
</dbReference>
<dbReference type="CDD" id="cd06561">
    <property type="entry name" value="AlkD_like"/>
    <property type="match status" value="1"/>
</dbReference>
<dbReference type="EMBL" id="DXFX01000069">
    <property type="protein sequence ID" value="HIX07839.1"/>
    <property type="molecule type" value="Genomic_DNA"/>
</dbReference>
<reference evidence="1" key="1">
    <citation type="journal article" date="2021" name="PeerJ">
        <title>Extensive microbial diversity within the chicken gut microbiome revealed by metagenomics and culture.</title>
        <authorList>
            <person name="Gilroy R."/>
            <person name="Ravi A."/>
            <person name="Getino M."/>
            <person name="Pursley I."/>
            <person name="Horton D.L."/>
            <person name="Alikhan N.F."/>
            <person name="Baker D."/>
            <person name="Gharbi K."/>
            <person name="Hall N."/>
            <person name="Watson M."/>
            <person name="Adriaenssens E.M."/>
            <person name="Foster-Nyarko E."/>
            <person name="Jarju S."/>
            <person name="Secka A."/>
            <person name="Antonio M."/>
            <person name="Oren A."/>
            <person name="Chaudhuri R.R."/>
            <person name="La Ragione R."/>
            <person name="Hildebrand F."/>
            <person name="Pallen M.J."/>
        </authorList>
    </citation>
    <scope>NUCLEOTIDE SEQUENCE</scope>
    <source>
        <strain evidence="1">811</strain>
    </source>
</reference>
<dbReference type="AlphaFoldDB" id="A0A9D2AFH9"/>
<comment type="caution">
    <text evidence="1">The sequence shown here is derived from an EMBL/GenBank/DDBJ whole genome shotgun (WGS) entry which is preliminary data.</text>
</comment>
<reference evidence="1" key="2">
    <citation type="submission" date="2021-04" db="EMBL/GenBank/DDBJ databases">
        <authorList>
            <person name="Gilroy R."/>
        </authorList>
    </citation>
    <scope>NUCLEOTIDE SEQUENCE</scope>
    <source>
        <strain evidence="1">811</strain>
    </source>
</reference>
<dbReference type="InterPro" id="IPR014825">
    <property type="entry name" value="DNA_alkylation"/>
</dbReference>
<organism evidence="1 2">
    <name type="scientific">Candidatus Borkfalkia faecipullorum</name>
    <dbReference type="NCBI Taxonomy" id="2838510"/>
    <lineage>
        <taxon>Bacteria</taxon>
        <taxon>Bacillati</taxon>
        <taxon>Bacillota</taxon>
        <taxon>Clostridia</taxon>
        <taxon>Christensenellales</taxon>
        <taxon>Christensenellaceae</taxon>
        <taxon>Candidatus Borkfalkia</taxon>
    </lineage>
</organism>
<evidence type="ECO:0000313" key="1">
    <source>
        <dbReference type="EMBL" id="HIX07839.1"/>
    </source>
</evidence>
<dbReference type="InterPro" id="IPR016024">
    <property type="entry name" value="ARM-type_fold"/>
</dbReference>
<dbReference type="SUPFAM" id="SSF48371">
    <property type="entry name" value="ARM repeat"/>
    <property type="match status" value="1"/>
</dbReference>
<dbReference type="Proteomes" id="UP000824204">
    <property type="component" value="Unassembled WGS sequence"/>
</dbReference>
<gene>
    <name evidence="1" type="ORF">H9741_05180</name>
</gene>
<dbReference type="PANTHER" id="PTHR34070">
    <property type="entry name" value="ARMADILLO-TYPE FOLD"/>
    <property type="match status" value="1"/>
</dbReference>
<evidence type="ECO:0000313" key="2">
    <source>
        <dbReference type="Proteomes" id="UP000824204"/>
    </source>
</evidence>
<name>A0A9D2AFH9_9FIRM</name>
<proteinExistence type="predicted"/>
<protein>
    <submittedName>
        <fullName evidence="1">DNA alkylation repair protein</fullName>
    </submittedName>
</protein>
<dbReference type="Pfam" id="PF08713">
    <property type="entry name" value="DNA_alkylation"/>
    <property type="match status" value="1"/>
</dbReference>
<accession>A0A9D2AFH9</accession>
<sequence length="230" mass="26880">MNYEEVLTQLKAWKDETFRRFNERIANVEEGTSLGVRIPVLRSYARALVKREDFSWEALDSFPNTYLEIRMLKCLCTGYAKLSFEQLKERIRKCIPVIDGWAVCDVFCSTLKEIRKHREEYLGELKNFIGEGKEFSQRFAYVLMLGCYMEREYLPFIFEMLDAAQAQHYYTMMGAAWLLAEVLVRFYAEGVTYLQEGKLADAAKNKAIVKACESFRVDAAQKKFLKSLKK</sequence>